<dbReference type="Pfam" id="PF01397">
    <property type="entry name" value="Terpene_synth"/>
    <property type="match status" value="1"/>
</dbReference>
<dbReference type="InterPro" id="IPR008930">
    <property type="entry name" value="Terpenoid_cyclase/PrenylTrfase"/>
</dbReference>
<dbReference type="SFLD" id="SFLDG01605">
    <property type="entry name" value="Terpene_Cyclase_Like_1_N-term"/>
    <property type="match status" value="1"/>
</dbReference>
<dbReference type="Proteomes" id="UP001652623">
    <property type="component" value="Chromosome 12"/>
</dbReference>
<dbReference type="InterPro" id="IPR036965">
    <property type="entry name" value="Terpene_synth_N_sf"/>
</dbReference>
<reference evidence="6" key="1">
    <citation type="submission" date="2025-08" db="UniProtKB">
        <authorList>
            <consortium name="RefSeq"/>
        </authorList>
    </citation>
    <scope>IDENTIFICATION</scope>
    <source>
        <tissue evidence="6">Seedling</tissue>
    </source>
</reference>
<dbReference type="InterPro" id="IPR001906">
    <property type="entry name" value="Terpene_synth_N"/>
</dbReference>
<dbReference type="Gene3D" id="1.50.10.160">
    <property type="match status" value="1"/>
</dbReference>
<dbReference type="RefSeq" id="XP_048318989.2">
    <property type="nucleotide sequence ID" value="XM_048463032.2"/>
</dbReference>
<evidence type="ECO:0000259" key="4">
    <source>
        <dbReference type="Pfam" id="PF01397"/>
    </source>
</evidence>
<name>A0ABM3I216_ZIZJJ</name>
<gene>
    <name evidence="6" type="primary">LOC107429475</name>
</gene>
<dbReference type="SUPFAM" id="SSF48576">
    <property type="entry name" value="Terpenoid synthases"/>
    <property type="match status" value="1"/>
</dbReference>
<evidence type="ECO:0000313" key="5">
    <source>
        <dbReference type="Proteomes" id="UP001652623"/>
    </source>
</evidence>
<evidence type="ECO:0000256" key="2">
    <source>
        <dbReference type="ARBA" id="ARBA00022723"/>
    </source>
</evidence>
<evidence type="ECO:0000256" key="1">
    <source>
        <dbReference type="ARBA" id="ARBA00001946"/>
    </source>
</evidence>
<sequence length="802" mass="92612">MSSRSAPLLIPVRPDLLITSNLQIKPFAGVWSRGSMVKRHDFDFKAKCGRISKPRTQAVIKCLGINLEDGVDGGARKVCTRNEIGDRVLSIKSTLGSMNDGEISISAYDTAWVGLVQDINGSDRPQFPSTLQWIANNQLPDGSWGDHQIFLAHDRLLNTLACVIALKSWNIHPQKCQKGMKFFKENLSKLKTENAEHMPGGFEVAFPSLLEMARKINLQVPDQDSPILQDIYARRHIKLSRIPRDIMQQVPTTLLYSLEGMPDLDWEKLLKLQLLDGSFLFSPSSTAFALNETKDQNCLKYLTSVVQRFNGGVPNVYPVDLFERIWAVDRLQRLGICRIFEPEIKECMDYVYRYWTDKGICWARNTKIEDIDDTAMGFRLLRLHGYKVSADVFGHFKKGGEFFVFPGQSMEAVTGMFNLYRASQVIFPGEKILEDAKDFSSKFLRQKRASNELLDKWIITKDLPGEVGYALEVPWYASLPRVESRFYIEQYGGENDVWIGKTLYRMPYVNNNEYLELAKLDYNNCQALHRMEWDKTQKWYRECELEEYGLSRRMLLLAYFLATCSIFEEERANERFAWAKTTALIHTIESHFRKDESSCLKQRTDFVYEFRTRANNMRLNTKNKGHGLVEVLLRTLNHLSRDTHGSDISDHLLQAWEKFLVKWQEEGDIHHGEAELLVRTINLSADPTMMEFQLSSMNPQYQRLFNITNRICCELCNYQDKEHQMYENGSYNIKTEGITTPQIESGMQELVELVLQDSSLDGINSKVKQTFLTVAKTFYYVAYFDVETISYHIGKVLFHRVG</sequence>
<dbReference type="InterPro" id="IPR050148">
    <property type="entry name" value="Terpene_synthase-like"/>
</dbReference>
<proteinExistence type="predicted"/>
<dbReference type="SUPFAM" id="SSF48239">
    <property type="entry name" value="Terpenoid cyclases/Protein prenyltransferases"/>
    <property type="match status" value="2"/>
</dbReference>
<dbReference type="SFLD" id="SFLDG01014">
    <property type="entry name" value="Terpene_Cyclase_Like_1_N-term"/>
    <property type="match status" value="1"/>
</dbReference>
<evidence type="ECO:0000256" key="3">
    <source>
        <dbReference type="ARBA" id="ARBA00022842"/>
    </source>
</evidence>
<protein>
    <submittedName>
        <fullName evidence="6">Ent-copalyl diphosphate synthase 1</fullName>
    </submittedName>
</protein>
<dbReference type="GeneID" id="107429475"/>
<evidence type="ECO:0000313" key="6">
    <source>
        <dbReference type="RefSeq" id="XP_048318989.2"/>
    </source>
</evidence>
<dbReference type="PANTHER" id="PTHR31739:SF4">
    <property type="entry name" value="ENT-COPALYL DIPHOSPHATE SYNTHASE, CHLOROPLASTIC"/>
    <property type="match status" value="1"/>
</dbReference>
<dbReference type="Gene3D" id="1.10.600.10">
    <property type="entry name" value="Farnesyl Diphosphate Synthase"/>
    <property type="match status" value="1"/>
</dbReference>
<keyword evidence="5" id="KW-1185">Reference proteome</keyword>
<keyword evidence="3" id="KW-0460">Magnesium</keyword>
<dbReference type="PANTHER" id="PTHR31739">
    <property type="entry name" value="ENT-COPALYL DIPHOSPHATE SYNTHASE, CHLOROPLASTIC"/>
    <property type="match status" value="1"/>
</dbReference>
<accession>A0ABM3I216</accession>
<organism evidence="5 6">
    <name type="scientific">Ziziphus jujuba</name>
    <name type="common">Chinese jujube</name>
    <name type="synonym">Ziziphus sativa</name>
    <dbReference type="NCBI Taxonomy" id="326968"/>
    <lineage>
        <taxon>Eukaryota</taxon>
        <taxon>Viridiplantae</taxon>
        <taxon>Streptophyta</taxon>
        <taxon>Embryophyta</taxon>
        <taxon>Tracheophyta</taxon>
        <taxon>Spermatophyta</taxon>
        <taxon>Magnoliopsida</taxon>
        <taxon>eudicotyledons</taxon>
        <taxon>Gunneridae</taxon>
        <taxon>Pentapetalae</taxon>
        <taxon>rosids</taxon>
        <taxon>fabids</taxon>
        <taxon>Rosales</taxon>
        <taxon>Rhamnaceae</taxon>
        <taxon>Paliureae</taxon>
        <taxon>Ziziphus</taxon>
    </lineage>
</organism>
<dbReference type="Gene3D" id="1.50.10.130">
    <property type="entry name" value="Terpene synthase, N-terminal domain"/>
    <property type="match status" value="1"/>
</dbReference>
<dbReference type="InterPro" id="IPR008949">
    <property type="entry name" value="Isoprenoid_synthase_dom_sf"/>
</dbReference>
<feature type="domain" description="Terpene synthase N-terminal" evidence="4">
    <location>
        <begin position="265"/>
        <end position="471"/>
    </location>
</feature>
<comment type="cofactor">
    <cofactor evidence="1">
        <name>Mg(2+)</name>
        <dbReference type="ChEBI" id="CHEBI:18420"/>
    </cofactor>
</comment>
<keyword evidence="2" id="KW-0479">Metal-binding</keyword>